<proteinExistence type="inferred from homology"/>
<feature type="transmembrane region" description="Helical" evidence="12">
    <location>
        <begin position="63"/>
        <end position="84"/>
    </location>
</feature>
<comment type="similarity">
    <text evidence="2">Belongs to the SWEET sugar transporter family.</text>
</comment>
<dbReference type="PANTHER" id="PTHR10791">
    <property type="entry name" value="RAG1-ACTIVATING PROTEIN 1"/>
    <property type="match status" value="1"/>
</dbReference>
<keyword evidence="5" id="KW-0762">Sugar transport</keyword>
<evidence type="ECO:0000256" key="4">
    <source>
        <dbReference type="ARBA" id="ARBA00022475"/>
    </source>
</evidence>
<name>A0A0A9AT22_ARUDO</name>
<keyword evidence="7" id="KW-0677">Repeat</keyword>
<evidence type="ECO:0000256" key="11">
    <source>
        <dbReference type="SAM" id="MobiDB-lite"/>
    </source>
</evidence>
<evidence type="ECO:0000256" key="3">
    <source>
        <dbReference type="ARBA" id="ARBA00022448"/>
    </source>
</evidence>
<feature type="transmembrane region" description="Helical" evidence="12">
    <location>
        <begin position="90"/>
        <end position="111"/>
    </location>
</feature>
<dbReference type="Gene3D" id="1.20.1280.290">
    <property type="match status" value="1"/>
</dbReference>
<keyword evidence="6 12" id="KW-0812">Transmembrane</keyword>
<evidence type="ECO:0000256" key="10">
    <source>
        <dbReference type="ARBA" id="ARBA00037238"/>
    </source>
</evidence>
<reference evidence="13" key="2">
    <citation type="journal article" date="2015" name="Data Brief">
        <title>Shoot transcriptome of the giant reed, Arundo donax.</title>
        <authorList>
            <person name="Barrero R.A."/>
            <person name="Guerrero F.D."/>
            <person name="Moolhuijzen P."/>
            <person name="Goolsby J.A."/>
            <person name="Tidwell J."/>
            <person name="Bellgard S.E."/>
            <person name="Bellgard M.I."/>
        </authorList>
    </citation>
    <scope>NUCLEOTIDE SEQUENCE</scope>
    <source>
        <tissue evidence="13">Shoot tissue taken approximately 20 cm above the soil surface</tissue>
    </source>
</reference>
<dbReference type="GO" id="GO:0005886">
    <property type="term" value="C:plasma membrane"/>
    <property type="evidence" value="ECO:0007669"/>
    <property type="project" value="UniProtKB-SubCell"/>
</dbReference>
<keyword evidence="3" id="KW-0813">Transport</keyword>
<dbReference type="GO" id="GO:0051119">
    <property type="term" value="F:sugar transmembrane transporter activity"/>
    <property type="evidence" value="ECO:0007669"/>
    <property type="project" value="InterPro"/>
</dbReference>
<keyword evidence="4" id="KW-1003">Cell membrane</keyword>
<evidence type="ECO:0000256" key="7">
    <source>
        <dbReference type="ARBA" id="ARBA00022737"/>
    </source>
</evidence>
<evidence type="ECO:0000313" key="13">
    <source>
        <dbReference type="EMBL" id="JAD50232.1"/>
    </source>
</evidence>
<feature type="region of interest" description="Disordered" evidence="11">
    <location>
        <begin position="125"/>
        <end position="144"/>
    </location>
</feature>
<dbReference type="InterPro" id="IPR047664">
    <property type="entry name" value="SWEET"/>
</dbReference>
<organism evidence="13">
    <name type="scientific">Arundo donax</name>
    <name type="common">Giant reed</name>
    <name type="synonym">Donax arundinaceus</name>
    <dbReference type="NCBI Taxonomy" id="35708"/>
    <lineage>
        <taxon>Eukaryota</taxon>
        <taxon>Viridiplantae</taxon>
        <taxon>Streptophyta</taxon>
        <taxon>Embryophyta</taxon>
        <taxon>Tracheophyta</taxon>
        <taxon>Spermatophyta</taxon>
        <taxon>Magnoliopsida</taxon>
        <taxon>Liliopsida</taxon>
        <taxon>Poales</taxon>
        <taxon>Poaceae</taxon>
        <taxon>PACMAD clade</taxon>
        <taxon>Arundinoideae</taxon>
        <taxon>Arundineae</taxon>
        <taxon>Arundo</taxon>
    </lineage>
</organism>
<accession>A0A0A9AT22</accession>
<comment type="function">
    <text evidence="10">Mediates both low-affinity uptake and efflux of sugar across the plasma membrane.</text>
</comment>
<sequence length="144" mass="16189">MLMVSLVLAIFGMTVFFSSFTIHTHHMRKLFVGSIGIVTSMSMYSSPLIAVKQVIRTKSVEFMPFYLSLFSFLTSLIWMVYGILGRDPYITSPNAVGCFTGILQLVVYCIYSRCKKPPKTFNDMEQAKDTEVATSREDANGCKP</sequence>
<comment type="subcellular location">
    <subcellularLocation>
        <location evidence="1">Cell membrane</location>
        <topology evidence="1">Multi-pass membrane protein</topology>
    </subcellularLocation>
</comment>
<evidence type="ECO:0008006" key="14">
    <source>
        <dbReference type="Google" id="ProtNLM"/>
    </source>
</evidence>
<dbReference type="AlphaFoldDB" id="A0A0A9AT22"/>
<evidence type="ECO:0000256" key="9">
    <source>
        <dbReference type="ARBA" id="ARBA00023136"/>
    </source>
</evidence>
<keyword evidence="9 12" id="KW-0472">Membrane</keyword>
<feature type="transmembrane region" description="Helical" evidence="12">
    <location>
        <begin position="31"/>
        <end position="51"/>
    </location>
</feature>
<evidence type="ECO:0000256" key="1">
    <source>
        <dbReference type="ARBA" id="ARBA00004651"/>
    </source>
</evidence>
<dbReference type="Pfam" id="PF03083">
    <property type="entry name" value="MtN3_slv"/>
    <property type="match status" value="1"/>
</dbReference>
<evidence type="ECO:0000256" key="6">
    <source>
        <dbReference type="ARBA" id="ARBA00022692"/>
    </source>
</evidence>
<dbReference type="FunFam" id="1.20.1280.290:FF:000002">
    <property type="entry name" value="Bidirectional sugar transporter SWEET"/>
    <property type="match status" value="1"/>
</dbReference>
<keyword evidence="8 12" id="KW-1133">Transmembrane helix</keyword>
<reference evidence="13" key="1">
    <citation type="submission" date="2014-09" db="EMBL/GenBank/DDBJ databases">
        <authorList>
            <person name="Magalhaes I.L.F."/>
            <person name="Oliveira U."/>
            <person name="Santos F.R."/>
            <person name="Vidigal T.H.D.A."/>
            <person name="Brescovit A.D."/>
            <person name="Santos A.J."/>
        </authorList>
    </citation>
    <scope>NUCLEOTIDE SEQUENCE</scope>
    <source>
        <tissue evidence="13">Shoot tissue taken approximately 20 cm above the soil surface</tissue>
    </source>
</reference>
<evidence type="ECO:0000256" key="5">
    <source>
        <dbReference type="ARBA" id="ARBA00022597"/>
    </source>
</evidence>
<dbReference type="InterPro" id="IPR004316">
    <property type="entry name" value="SWEET_rpt"/>
</dbReference>
<dbReference type="EMBL" id="GBRH01247663">
    <property type="protein sequence ID" value="JAD50232.1"/>
    <property type="molecule type" value="Transcribed_RNA"/>
</dbReference>
<dbReference type="PANTHER" id="PTHR10791:SF58">
    <property type="entry name" value="BIDIRECTIONAL SUGAR TRANSPORTER SWEET3A"/>
    <property type="match status" value="1"/>
</dbReference>
<evidence type="ECO:0000256" key="8">
    <source>
        <dbReference type="ARBA" id="ARBA00022989"/>
    </source>
</evidence>
<evidence type="ECO:0000256" key="12">
    <source>
        <dbReference type="SAM" id="Phobius"/>
    </source>
</evidence>
<protein>
    <recommendedName>
        <fullName evidence="14">Bidirectional sugar transporter SWEET</fullName>
    </recommendedName>
</protein>
<evidence type="ECO:0000256" key="2">
    <source>
        <dbReference type="ARBA" id="ARBA00007809"/>
    </source>
</evidence>